<accession>A0AAQ3PKV0</accession>
<protein>
    <submittedName>
        <fullName evidence="2">Uncharacterized protein</fullName>
    </submittedName>
</protein>
<dbReference type="Proteomes" id="UP001341281">
    <property type="component" value="Chromosome 01"/>
</dbReference>
<feature type="compositionally biased region" description="Basic and acidic residues" evidence="1">
    <location>
        <begin position="541"/>
        <end position="552"/>
    </location>
</feature>
<name>A0AAQ3PKV0_PASNO</name>
<dbReference type="CDD" id="cd00303">
    <property type="entry name" value="retropepsin_like"/>
    <property type="match status" value="1"/>
</dbReference>
<dbReference type="EMBL" id="CP144745">
    <property type="protein sequence ID" value="WVZ48697.1"/>
    <property type="molecule type" value="Genomic_DNA"/>
</dbReference>
<dbReference type="PANTHER" id="PTHR33067">
    <property type="entry name" value="RNA-DIRECTED DNA POLYMERASE-RELATED"/>
    <property type="match status" value="1"/>
</dbReference>
<dbReference type="PANTHER" id="PTHR33067:SF32">
    <property type="entry name" value="ASPARTIC PEPTIDASE DDI1-TYPE DOMAIN-CONTAINING PROTEIN"/>
    <property type="match status" value="1"/>
</dbReference>
<feature type="compositionally biased region" description="Polar residues" evidence="1">
    <location>
        <begin position="54"/>
        <end position="75"/>
    </location>
</feature>
<dbReference type="SUPFAM" id="SSF50630">
    <property type="entry name" value="Acid proteases"/>
    <property type="match status" value="1"/>
</dbReference>
<dbReference type="Gene3D" id="2.40.70.10">
    <property type="entry name" value="Acid Proteases"/>
    <property type="match status" value="1"/>
</dbReference>
<feature type="compositionally biased region" description="Basic and acidic residues" evidence="1">
    <location>
        <begin position="212"/>
        <end position="229"/>
    </location>
</feature>
<dbReference type="AlphaFoldDB" id="A0AAQ3PKV0"/>
<evidence type="ECO:0000313" key="2">
    <source>
        <dbReference type="EMBL" id="WVZ48697.1"/>
    </source>
</evidence>
<feature type="region of interest" description="Disordered" evidence="1">
    <location>
        <begin position="496"/>
        <end position="563"/>
    </location>
</feature>
<feature type="compositionally biased region" description="Low complexity" evidence="1">
    <location>
        <begin position="79"/>
        <end position="93"/>
    </location>
</feature>
<feature type="region of interest" description="Disordered" evidence="1">
    <location>
        <begin position="37"/>
        <end position="93"/>
    </location>
</feature>
<organism evidence="2 3">
    <name type="scientific">Paspalum notatum var. saurae</name>
    <dbReference type="NCBI Taxonomy" id="547442"/>
    <lineage>
        <taxon>Eukaryota</taxon>
        <taxon>Viridiplantae</taxon>
        <taxon>Streptophyta</taxon>
        <taxon>Embryophyta</taxon>
        <taxon>Tracheophyta</taxon>
        <taxon>Spermatophyta</taxon>
        <taxon>Magnoliopsida</taxon>
        <taxon>Liliopsida</taxon>
        <taxon>Poales</taxon>
        <taxon>Poaceae</taxon>
        <taxon>PACMAD clade</taxon>
        <taxon>Panicoideae</taxon>
        <taxon>Andropogonodae</taxon>
        <taxon>Paspaleae</taxon>
        <taxon>Paspalinae</taxon>
        <taxon>Paspalum</taxon>
    </lineage>
</organism>
<proteinExistence type="predicted"/>
<feature type="region of interest" description="Disordered" evidence="1">
    <location>
        <begin position="154"/>
        <end position="235"/>
    </location>
</feature>
<gene>
    <name evidence="2" type="ORF">U9M48_000116</name>
</gene>
<feature type="compositionally biased region" description="Basic and acidic residues" evidence="1">
    <location>
        <begin position="496"/>
        <end position="512"/>
    </location>
</feature>
<keyword evidence="3" id="KW-1185">Reference proteome</keyword>
<reference evidence="2 3" key="1">
    <citation type="submission" date="2024-02" db="EMBL/GenBank/DDBJ databases">
        <title>High-quality chromosome-scale genome assembly of Pensacola bahiagrass (Paspalum notatum Flugge var. saurae).</title>
        <authorList>
            <person name="Vega J.M."/>
            <person name="Podio M."/>
            <person name="Orjuela J."/>
            <person name="Siena L.A."/>
            <person name="Pessino S.C."/>
            <person name="Combes M.C."/>
            <person name="Mariac C."/>
            <person name="Albertini E."/>
            <person name="Pupilli F."/>
            <person name="Ortiz J.P.A."/>
            <person name="Leblanc O."/>
        </authorList>
    </citation>
    <scope>NUCLEOTIDE SEQUENCE [LARGE SCALE GENOMIC DNA]</scope>
    <source>
        <strain evidence="2">R1</strain>
        <tissue evidence="2">Leaf</tissue>
    </source>
</reference>
<feature type="compositionally biased region" description="Basic and acidic residues" evidence="1">
    <location>
        <begin position="195"/>
        <end position="206"/>
    </location>
</feature>
<evidence type="ECO:0000256" key="1">
    <source>
        <dbReference type="SAM" id="MobiDB-lite"/>
    </source>
</evidence>
<feature type="region of interest" description="Disordered" evidence="1">
    <location>
        <begin position="451"/>
        <end position="471"/>
    </location>
</feature>
<dbReference type="InterPro" id="IPR021109">
    <property type="entry name" value="Peptidase_aspartic_dom_sf"/>
</dbReference>
<feature type="compositionally biased region" description="Polar residues" evidence="1">
    <location>
        <begin position="37"/>
        <end position="46"/>
    </location>
</feature>
<sequence length="586" mass="65128">MLAAKMDLLLKKLNDTPEAAPVHALDSHMTCEVYGNTGHSGNSCPETQPDDANFISNSTNGFNGNRPQPGWNSRPSLPFSGQGNSSSSQQFSKNNYSFDQKSVNHSISKKFHANDRLFESISLQMETLNSAMKNQLSFNKMLETQIAQLAATLPNANPGKLPGQPEAPPKEHINAVTTRGGKSTQDPPSPSHASKAQEKTAESEDKVGDEDTPGKEEKPASKHLPHEFYDTTVLPFPPRNKKAAADEQYSKFVEVIKKLYVNIPLLDAMQVPTYAKYLKDILNNKKPLPSMEIVHLTEECSTAILKKKDPGSPTISCSIGTQHFDQALCDLGASVSVMPKVIFDKLNHDALAPRTMCLQLADQSVRYPEGVAENVLVRIRNFLIPVDFVVLDMEIDAKTPLILGRPFLSTADATIDVGAGKVHLNINGKKETFAFKPKVEQCNKVKTFKCQAKKDKPKANTGTNPSNSKEDSLVKFMLKKLKIEAKIQQKEYERAMQRRRLRSQETRCDRPRTAPGGKAPEKRHGAKSKLTTPKWPTKLAPENKVDADDKLTSVRRRRNRTQWKAAPSYSFYETLKSKAWAPLAKR</sequence>
<feature type="compositionally biased region" description="Polar residues" evidence="1">
    <location>
        <begin position="175"/>
        <end position="194"/>
    </location>
</feature>
<evidence type="ECO:0000313" key="3">
    <source>
        <dbReference type="Proteomes" id="UP001341281"/>
    </source>
</evidence>